<evidence type="ECO:0000256" key="2">
    <source>
        <dbReference type="PROSITE-ProRule" id="PRU00335"/>
    </source>
</evidence>
<dbReference type="GO" id="GO:0003700">
    <property type="term" value="F:DNA-binding transcription factor activity"/>
    <property type="evidence" value="ECO:0007669"/>
    <property type="project" value="TreeGrafter"/>
</dbReference>
<dbReference type="InterPro" id="IPR001647">
    <property type="entry name" value="HTH_TetR"/>
</dbReference>
<organism evidence="4 5">
    <name type="scientific">Sporomusa ovata</name>
    <dbReference type="NCBI Taxonomy" id="2378"/>
    <lineage>
        <taxon>Bacteria</taxon>
        <taxon>Bacillati</taxon>
        <taxon>Bacillota</taxon>
        <taxon>Negativicutes</taxon>
        <taxon>Selenomonadales</taxon>
        <taxon>Sporomusaceae</taxon>
        <taxon>Sporomusa</taxon>
    </lineage>
</organism>
<evidence type="ECO:0000256" key="1">
    <source>
        <dbReference type="ARBA" id="ARBA00023125"/>
    </source>
</evidence>
<dbReference type="GO" id="GO:0000976">
    <property type="term" value="F:transcription cis-regulatory region binding"/>
    <property type="evidence" value="ECO:0007669"/>
    <property type="project" value="TreeGrafter"/>
</dbReference>
<proteinExistence type="predicted"/>
<dbReference type="Proteomes" id="UP000049855">
    <property type="component" value="Unassembled WGS sequence"/>
</dbReference>
<reference evidence="5" key="1">
    <citation type="submission" date="2015-03" db="EMBL/GenBank/DDBJ databases">
        <authorList>
            <person name="Nijsse Bart"/>
        </authorList>
    </citation>
    <scope>NUCLEOTIDE SEQUENCE [LARGE SCALE GENOMIC DNA]</scope>
</reference>
<evidence type="ECO:0000313" key="5">
    <source>
        <dbReference type="Proteomes" id="UP000049855"/>
    </source>
</evidence>
<dbReference type="InterPro" id="IPR009057">
    <property type="entry name" value="Homeodomain-like_sf"/>
</dbReference>
<dbReference type="AlphaFoldDB" id="A0A0U1KXP5"/>
<dbReference type="PROSITE" id="PS50977">
    <property type="entry name" value="HTH_TETR_2"/>
    <property type="match status" value="1"/>
</dbReference>
<dbReference type="EMBL" id="CTRP01000004">
    <property type="protein sequence ID" value="CQR71444.1"/>
    <property type="molecule type" value="Genomic_DNA"/>
</dbReference>
<dbReference type="Pfam" id="PF00440">
    <property type="entry name" value="TetR_N"/>
    <property type="match status" value="1"/>
</dbReference>
<feature type="DNA-binding region" description="H-T-H motif" evidence="2">
    <location>
        <begin position="29"/>
        <end position="48"/>
    </location>
</feature>
<accession>A0A0U1KXP5</accession>
<feature type="domain" description="HTH tetR-type" evidence="3">
    <location>
        <begin position="6"/>
        <end position="66"/>
    </location>
</feature>
<keyword evidence="1 2" id="KW-0238">DNA-binding</keyword>
<dbReference type="InterPro" id="IPR050109">
    <property type="entry name" value="HTH-type_TetR-like_transc_reg"/>
</dbReference>
<evidence type="ECO:0000313" key="4">
    <source>
        <dbReference type="EMBL" id="CQR71444.1"/>
    </source>
</evidence>
<dbReference type="PANTHER" id="PTHR30055:SF226">
    <property type="entry name" value="HTH-TYPE TRANSCRIPTIONAL REGULATOR PKSA"/>
    <property type="match status" value="1"/>
</dbReference>
<keyword evidence="5" id="KW-1185">Reference proteome</keyword>
<evidence type="ECO:0000259" key="3">
    <source>
        <dbReference type="PROSITE" id="PS50977"/>
    </source>
</evidence>
<gene>
    <name evidence="4" type="ORF">SpAn4DRAFT_3949</name>
</gene>
<dbReference type="PANTHER" id="PTHR30055">
    <property type="entry name" value="HTH-TYPE TRANSCRIPTIONAL REGULATOR RUTR"/>
    <property type="match status" value="1"/>
</dbReference>
<dbReference type="SUPFAM" id="SSF46689">
    <property type="entry name" value="Homeodomain-like"/>
    <property type="match status" value="1"/>
</dbReference>
<sequence>MQSENLSTREKILQAATELIVDKGFKETTTKDIAASAGVSEMSVFRHFGSKKAILVAIMKQYSFEYPIENGLREQLIWELEHDLLLLAEMQYHFNLRNEKAILIRFKESKNLLACDIDVKRDPSLLKEFLVWYFDEMYAQGKILKADNEKLAIHFMSFNFGLFCNKMLDVYGPISAISKKEEIIFGAKCFARGIQP</sequence>
<name>A0A0U1KXP5_9FIRM</name>
<dbReference type="RefSeq" id="WP_021167541.1">
    <property type="nucleotide sequence ID" value="NZ_CTRP01000004.1"/>
</dbReference>
<dbReference type="Gene3D" id="1.10.357.10">
    <property type="entry name" value="Tetracycline Repressor, domain 2"/>
    <property type="match status" value="1"/>
</dbReference>
<dbReference type="PRINTS" id="PR00455">
    <property type="entry name" value="HTHTETR"/>
</dbReference>
<protein>
    <submittedName>
        <fullName evidence="4">Transcriptional regulator, TetR family</fullName>
    </submittedName>
</protein>